<evidence type="ECO:0000313" key="2">
    <source>
        <dbReference type="Proteomes" id="UP000183417"/>
    </source>
</evidence>
<organism evidence="1 2">
    <name type="scientific">Delftia lacustris</name>
    <dbReference type="NCBI Taxonomy" id="558537"/>
    <lineage>
        <taxon>Bacteria</taxon>
        <taxon>Pseudomonadati</taxon>
        <taxon>Pseudomonadota</taxon>
        <taxon>Betaproteobacteria</taxon>
        <taxon>Burkholderiales</taxon>
        <taxon>Comamonadaceae</taxon>
        <taxon>Delftia</taxon>
    </lineage>
</organism>
<dbReference type="RefSeq" id="WP_074922854.1">
    <property type="nucleotide sequence ID" value="NZ_CP141274.1"/>
</dbReference>
<reference evidence="1 2" key="1">
    <citation type="submission" date="2016-10" db="EMBL/GenBank/DDBJ databases">
        <authorList>
            <person name="de Groot N.N."/>
        </authorList>
    </citation>
    <scope>NUCLEOTIDE SEQUENCE [LARGE SCALE GENOMIC DNA]</scope>
    <source>
        <strain evidence="1 2">LMG 24775</strain>
    </source>
</reference>
<evidence type="ECO:0008006" key="3">
    <source>
        <dbReference type="Google" id="ProtNLM"/>
    </source>
</evidence>
<dbReference type="AlphaFoldDB" id="A0A1H3QUI5"/>
<accession>A0A1H3QUI5</accession>
<gene>
    <name evidence="1" type="ORF">SAMN05421547_113119</name>
</gene>
<evidence type="ECO:0000313" key="1">
    <source>
        <dbReference type="EMBL" id="SDZ16379.1"/>
    </source>
</evidence>
<dbReference type="EMBL" id="FNPE01000013">
    <property type="protein sequence ID" value="SDZ16379.1"/>
    <property type="molecule type" value="Genomic_DNA"/>
</dbReference>
<dbReference type="GeneID" id="94692820"/>
<protein>
    <recommendedName>
        <fullName evidence="3">DUF4224 domain-containing protein</fullName>
    </recommendedName>
</protein>
<sequence>MTAEAITTSLYLTEEEIDGLCKPLKQRFAQRRYIEQVLGLPIAGIRPDGLPLVGRTMVDEKLNNKKPSASERGVKWSK</sequence>
<dbReference type="Proteomes" id="UP000183417">
    <property type="component" value="Unassembled WGS sequence"/>
</dbReference>
<proteinExistence type="predicted"/>
<name>A0A1H3QUI5_9BURK</name>